<protein>
    <submittedName>
        <fullName evidence="1">Uncharacterized protein</fullName>
    </submittedName>
</protein>
<sequence length="106" mass="11904">MEPQELQSLAPRIDSGNLERRGLEEPLDELPIWEAVIHSQDMERSLCGHCSHGRTKRAELLAVFDTLMGEKEDACYEQQQKGRVVEERQVLGHGRLCLLSEGCGCG</sequence>
<dbReference type="AlphaFoldDB" id="A0A0A9GIR0"/>
<reference evidence="1" key="1">
    <citation type="submission" date="2014-09" db="EMBL/GenBank/DDBJ databases">
        <authorList>
            <person name="Magalhaes I.L.F."/>
            <person name="Oliveira U."/>
            <person name="Santos F.R."/>
            <person name="Vidigal T.H.D.A."/>
            <person name="Brescovit A.D."/>
            <person name="Santos A.J."/>
        </authorList>
    </citation>
    <scope>NUCLEOTIDE SEQUENCE</scope>
    <source>
        <tissue evidence="1">Shoot tissue taken approximately 20 cm above the soil surface</tissue>
    </source>
</reference>
<organism evidence="1">
    <name type="scientific">Arundo donax</name>
    <name type="common">Giant reed</name>
    <name type="synonym">Donax arundinaceus</name>
    <dbReference type="NCBI Taxonomy" id="35708"/>
    <lineage>
        <taxon>Eukaryota</taxon>
        <taxon>Viridiplantae</taxon>
        <taxon>Streptophyta</taxon>
        <taxon>Embryophyta</taxon>
        <taxon>Tracheophyta</taxon>
        <taxon>Spermatophyta</taxon>
        <taxon>Magnoliopsida</taxon>
        <taxon>Liliopsida</taxon>
        <taxon>Poales</taxon>
        <taxon>Poaceae</taxon>
        <taxon>PACMAD clade</taxon>
        <taxon>Arundinoideae</taxon>
        <taxon>Arundineae</taxon>
        <taxon>Arundo</taxon>
    </lineage>
</organism>
<name>A0A0A9GIR0_ARUDO</name>
<evidence type="ECO:0000313" key="1">
    <source>
        <dbReference type="EMBL" id="JAE22421.1"/>
    </source>
</evidence>
<reference evidence="1" key="2">
    <citation type="journal article" date="2015" name="Data Brief">
        <title>Shoot transcriptome of the giant reed, Arundo donax.</title>
        <authorList>
            <person name="Barrero R.A."/>
            <person name="Guerrero F.D."/>
            <person name="Moolhuijzen P."/>
            <person name="Goolsby J.A."/>
            <person name="Tidwell J."/>
            <person name="Bellgard S.E."/>
            <person name="Bellgard M.I."/>
        </authorList>
    </citation>
    <scope>NUCLEOTIDE SEQUENCE</scope>
    <source>
        <tissue evidence="1">Shoot tissue taken approximately 20 cm above the soil surface</tissue>
    </source>
</reference>
<dbReference type="EMBL" id="GBRH01175475">
    <property type="protein sequence ID" value="JAE22421.1"/>
    <property type="molecule type" value="Transcribed_RNA"/>
</dbReference>
<proteinExistence type="predicted"/>
<accession>A0A0A9GIR0</accession>